<gene>
    <name evidence="8" type="ORF">DPMN_064460</name>
</gene>
<dbReference type="GO" id="GO:0005783">
    <property type="term" value="C:endoplasmic reticulum"/>
    <property type="evidence" value="ECO:0007669"/>
    <property type="project" value="UniProtKB-ARBA"/>
</dbReference>
<keyword evidence="9" id="KW-1185">Reference proteome</keyword>
<keyword evidence="4 6" id="KW-0472">Membrane</keyword>
<evidence type="ECO:0000256" key="1">
    <source>
        <dbReference type="ARBA" id="ARBA00004141"/>
    </source>
</evidence>
<dbReference type="AlphaFoldDB" id="A0A9D4CDE3"/>
<proteinExistence type="predicted"/>
<feature type="domain" description="RETREG1-3/ARL6IP-like N-terminal reticulon-homology" evidence="7">
    <location>
        <begin position="26"/>
        <end position="207"/>
    </location>
</feature>
<dbReference type="InterPro" id="IPR057282">
    <property type="entry name" value="RETREG1-3-like_RHD"/>
</dbReference>
<evidence type="ECO:0000256" key="5">
    <source>
        <dbReference type="SAM" id="MobiDB-lite"/>
    </source>
</evidence>
<evidence type="ECO:0000256" key="2">
    <source>
        <dbReference type="ARBA" id="ARBA00022692"/>
    </source>
</evidence>
<organism evidence="8 9">
    <name type="scientific">Dreissena polymorpha</name>
    <name type="common">Zebra mussel</name>
    <name type="synonym">Mytilus polymorpha</name>
    <dbReference type="NCBI Taxonomy" id="45954"/>
    <lineage>
        <taxon>Eukaryota</taxon>
        <taxon>Metazoa</taxon>
        <taxon>Spiralia</taxon>
        <taxon>Lophotrochozoa</taxon>
        <taxon>Mollusca</taxon>
        <taxon>Bivalvia</taxon>
        <taxon>Autobranchia</taxon>
        <taxon>Heteroconchia</taxon>
        <taxon>Euheterodonta</taxon>
        <taxon>Imparidentia</taxon>
        <taxon>Neoheterodontei</taxon>
        <taxon>Myida</taxon>
        <taxon>Dreissenoidea</taxon>
        <taxon>Dreissenidae</taxon>
        <taxon>Dreissena</taxon>
    </lineage>
</organism>
<evidence type="ECO:0000256" key="3">
    <source>
        <dbReference type="ARBA" id="ARBA00022989"/>
    </source>
</evidence>
<dbReference type="EMBL" id="JAIWYP010000013">
    <property type="protein sequence ID" value="KAH3721531.1"/>
    <property type="molecule type" value="Genomic_DNA"/>
</dbReference>
<feature type="region of interest" description="Disordered" evidence="5">
    <location>
        <begin position="410"/>
        <end position="459"/>
    </location>
</feature>
<name>A0A9D4CDE3_DREPO</name>
<dbReference type="InterPro" id="IPR052114">
    <property type="entry name" value="ER_autophagy_membrane_reg"/>
</dbReference>
<feature type="region of interest" description="Disordered" evidence="5">
    <location>
        <begin position="266"/>
        <end position="300"/>
    </location>
</feature>
<feature type="transmembrane region" description="Helical" evidence="6">
    <location>
        <begin position="37"/>
        <end position="61"/>
    </location>
</feature>
<feature type="compositionally biased region" description="Basic and acidic residues" evidence="5">
    <location>
        <begin position="442"/>
        <end position="454"/>
    </location>
</feature>
<evidence type="ECO:0000313" key="9">
    <source>
        <dbReference type="Proteomes" id="UP000828390"/>
    </source>
</evidence>
<protein>
    <recommendedName>
        <fullName evidence="7">RETREG1-3/ARL6IP-like N-terminal reticulon-homology domain-containing protein</fullName>
    </recommendedName>
</protein>
<reference evidence="8" key="2">
    <citation type="submission" date="2020-11" db="EMBL/GenBank/DDBJ databases">
        <authorList>
            <person name="McCartney M.A."/>
            <person name="Auch B."/>
            <person name="Kono T."/>
            <person name="Mallez S."/>
            <person name="Becker A."/>
            <person name="Gohl D.M."/>
            <person name="Silverstein K.A.T."/>
            <person name="Koren S."/>
            <person name="Bechman K.B."/>
            <person name="Herman A."/>
            <person name="Abrahante J.E."/>
            <person name="Garbe J."/>
        </authorList>
    </citation>
    <scope>NUCLEOTIDE SEQUENCE</scope>
    <source>
        <strain evidence="8">Duluth1</strain>
        <tissue evidence="8">Whole animal</tissue>
    </source>
</reference>
<dbReference type="OrthoDB" id="10029527at2759"/>
<keyword evidence="2 6" id="KW-0812">Transmembrane</keyword>
<evidence type="ECO:0000259" key="7">
    <source>
        <dbReference type="Pfam" id="PF24456"/>
    </source>
</evidence>
<feature type="transmembrane region" description="Helical" evidence="6">
    <location>
        <begin position="67"/>
        <end position="84"/>
    </location>
</feature>
<dbReference type="GO" id="GO:0016020">
    <property type="term" value="C:membrane"/>
    <property type="evidence" value="ECO:0007669"/>
    <property type="project" value="UniProtKB-SubCell"/>
</dbReference>
<dbReference type="PANTHER" id="PTHR20952">
    <property type="entry name" value="ADP-RIBOSYLATION-LIKE FACTOR 6-INTERACTING PROTEIN"/>
    <property type="match status" value="1"/>
</dbReference>
<reference evidence="8" key="1">
    <citation type="journal article" date="2019" name="bioRxiv">
        <title>The Genome of the Zebra Mussel, Dreissena polymorpha: A Resource for Invasive Species Research.</title>
        <authorList>
            <person name="McCartney M.A."/>
            <person name="Auch B."/>
            <person name="Kono T."/>
            <person name="Mallez S."/>
            <person name="Zhang Y."/>
            <person name="Obille A."/>
            <person name="Becker A."/>
            <person name="Abrahante J.E."/>
            <person name="Garbe J."/>
            <person name="Badalamenti J.P."/>
            <person name="Herman A."/>
            <person name="Mangelson H."/>
            <person name="Liachko I."/>
            <person name="Sullivan S."/>
            <person name="Sone E.D."/>
            <person name="Koren S."/>
            <person name="Silverstein K.A.T."/>
            <person name="Beckman K.B."/>
            <person name="Gohl D.M."/>
        </authorList>
    </citation>
    <scope>NUCLEOTIDE SEQUENCE</scope>
    <source>
        <strain evidence="8">Duluth1</strain>
        <tissue evidence="8">Whole animal</tissue>
    </source>
</reference>
<comment type="caution">
    <text evidence="8">The sequence shown here is derived from an EMBL/GenBank/DDBJ whole genome shotgun (WGS) entry which is preliminary data.</text>
</comment>
<dbReference type="PANTHER" id="PTHR20952:SF4">
    <property type="entry name" value="RETICULOPHAGY REGULATOR 2"/>
    <property type="match status" value="1"/>
</dbReference>
<accession>A0A9D4CDE3</accession>
<sequence>MERGRAKPLDDRTQRLAEYLSETLSPMETTLMKVQSLLVWETPAKSAIMVGIVHAIFWFFLYGGCRFYSTLATVIMALYFLRIWKKKIWPEIRVQPKEPEPDEWTLVHPKLLSVAELSEHMAGAWFYAKHCLDWWVTMRRDRPLKFCIETSFICGCTAFLGYYISGGMLSYIIIMSVILWPCLQYHNLLKKFYMKFEPFFMKIDYSMKVKNKWSYEGDRAPVATNENTDEEGKLTTSVCADNESDLEDFLPTDPELSAALARAITDSEDEGGTPSMSITPGFSKEPSVVNSDDENNHADDIESHFAPSIDMMPSFEDTLDHTDDELLDLPSGPRVTQASRESSEESMRFISSHFNDSDDDNVDALRVSRSAVQDRREFDFDSAAQRIVSQAFSSVVSSALQNAISRTAYNLGSSDNDREQNVIHAPGDRLASTYSDSDDETTLEKSDLGQREAFPDDDSASLDIEEEFDFLEEYDVSGSAEK</sequence>
<evidence type="ECO:0000313" key="8">
    <source>
        <dbReference type="EMBL" id="KAH3721531.1"/>
    </source>
</evidence>
<evidence type="ECO:0000256" key="6">
    <source>
        <dbReference type="SAM" id="Phobius"/>
    </source>
</evidence>
<comment type="subcellular location">
    <subcellularLocation>
        <location evidence="1">Membrane</location>
        <topology evidence="1">Multi-pass membrane protein</topology>
    </subcellularLocation>
</comment>
<feature type="region of interest" description="Disordered" evidence="5">
    <location>
        <begin position="322"/>
        <end position="347"/>
    </location>
</feature>
<keyword evidence="3 6" id="KW-1133">Transmembrane helix</keyword>
<dbReference type="Proteomes" id="UP000828390">
    <property type="component" value="Unassembled WGS sequence"/>
</dbReference>
<evidence type="ECO:0000256" key="4">
    <source>
        <dbReference type="ARBA" id="ARBA00023136"/>
    </source>
</evidence>
<dbReference type="Pfam" id="PF24456">
    <property type="entry name" value="RHD_RETREG1-3"/>
    <property type="match status" value="1"/>
</dbReference>